<keyword evidence="2" id="KW-1133">Transmembrane helix</keyword>
<evidence type="ECO:0000313" key="5">
    <source>
        <dbReference type="Proteomes" id="UP000076447"/>
    </source>
</evidence>
<comment type="caution">
    <text evidence="3">The sequence shown here is derived from an EMBL/GenBank/DDBJ whole genome shotgun (WGS) entry which is preliminary data.</text>
</comment>
<keyword evidence="2" id="KW-0472">Membrane</keyword>
<feature type="transmembrane region" description="Helical" evidence="2">
    <location>
        <begin position="43"/>
        <end position="63"/>
    </location>
</feature>
<dbReference type="STRING" id="43678.OJAG_23930"/>
<dbReference type="RefSeq" id="WP_068625907.1">
    <property type="nucleotide sequence ID" value="NZ_JBIVFZ010000003.1"/>
</dbReference>
<organism evidence="3 5">
    <name type="scientific">Oerskovia enterophila</name>
    <dbReference type="NCBI Taxonomy" id="43678"/>
    <lineage>
        <taxon>Bacteria</taxon>
        <taxon>Bacillati</taxon>
        <taxon>Actinomycetota</taxon>
        <taxon>Actinomycetes</taxon>
        <taxon>Micrococcales</taxon>
        <taxon>Cellulomonadaceae</taxon>
        <taxon>Oerskovia</taxon>
    </lineage>
</organism>
<dbReference type="InterPro" id="IPR025445">
    <property type="entry name" value="DUF4191"/>
</dbReference>
<evidence type="ECO:0000313" key="4">
    <source>
        <dbReference type="EMBL" id="OCI30937.1"/>
    </source>
</evidence>
<gene>
    <name evidence="4" type="ORF">OERS_23920</name>
    <name evidence="3" type="ORF">OJAG_23930</name>
</gene>
<sequence>MARNKSTDPSTGVDGTKPKKQKKQRWYHQVWDAYKMTRTEDPAVTWIMLAVFVGILAVAIGIGLAWGPWVYTLIVGLPFAFLGSLFVLTRRAETAAYSRIDGQPGAARAALGTIRRGWTFDDEPVALNPQQDLVFRGIGRAGVVLVGEGPSHRVSKLLDAEKRRITRVLPNVPVTTIQCGNGEDQVPLKKLARQVQKLRPTLTKPEVAEVSKRLRALGGAKLPIPKGIDPTRARPDRKGMRGR</sequence>
<dbReference type="EMBL" id="LRIE01000075">
    <property type="protein sequence ID" value="KZM35019.1"/>
    <property type="molecule type" value="Genomic_DNA"/>
</dbReference>
<keyword evidence="2" id="KW-0812">Transmembrane</keyword>
<evidence type="ECO:0000256" key="2">
    <source>
        <dbReference type="SAM" id="Phobius"/>
    </source>
</evidence>
<keyword evidence="6" id="KW-1185">Reference proteome</keyword>
<dbReference type="Proteomes" id="UP000093412">
    <property type="component" value="Unassembled WGS sequence"/>
</dbReference>
<proteinExistence type="predicted"/>
<feature type="region of interest" description="Disordered" evidence="1">
    <location>
        <begin position="221"/>
        <end position="243"/>
    </location>
</feature>
<dbReference type="Proteomes" id="UP000076447">
    <property type="component" value="Unassembled WGS sequence"/>
</dbReference>
<dbReference type="PATRIC" id="fig|43678.3.peg.2499"/>
<accession>A0A163RAR8</accession>
<protein>
    <recommendedName>
        <fullName evidence="7">DUF4191 domain-containing protein</fullName>
    </recommendedName>
</protein>
<evidence type="ECO:0008006" key="7">
    <source>
        <dbReference type="Google" id="ProtNLM"/>
    </source>
</evidence>
<reference evidence="3 5" key="1">
    <citation type="submission" date="2016-01" db="EMBL/GenBank/DDBJ databases">
        <title>Genome sequence of Oerskovia enterophila VJag, an agar and cellulose degrading bacterium.</title>
        <authorList>
            <person name="Poehlein A."/>
            <person name="Jag V."/>
            <person name="Bengelsdorf F."/>
            <person name="Duerre P."/>
            <person name="Daniel R."/>
        </authorList>
    </citation>
    <scope>NUCLEOTIDE SEQUENCE [LARGE SCALE GENOMIC DNA]</scope>
    <source>
        <strain evidence="3 5">VJag</strain>
    </source>
</reference>
<dbReference type="OrthoDB" id="8479889at2"/>
<reference evidence="4 6" key="2">
    <citation type="submission" date="2016-06" db="EMBL/GenBank/DDBJ databases">
        <title>Genome sequence of Oerskovia enterophila DSM 43852.</title>
        <authorList>
            <person name="Poehlein A."/>
            <person name="Jag V."/>
            <person name="Bengelsdorf F.R."/>
            <person name="Daniel R."/>
            <person name="Duerre P."/>
        </authorList>
    </citation>
    <scope>NUCLEOTIDE SEQUENCE [LARGE SCALE GENOMIC DNA]</scope>
    <source>
        <strain evidence="4 6">DSM 43852</strain>
    </source>
</reference>
<evidence type="ECO:0000313" key="6">
    <source>
        <dbReference type="Proteomes" id="UP000093412"/>
    </source>
</evidence>
<name>A0A163RAR8_9CELL</name>
<dbReference type="AlphaFoldDB" id="A0A163RAR8"/>
<dbReference type="EMBL" id="MAQA01000026">
    <property type="protein sequence ID" value="OCI30937.1"/>
    <property type="molecule type" value="Genomic_DNA"/>
</dbReference>
<feature type="region of interest" description="Disordered" evidence="1">
    <location>
        <begin position="1"/>
        <end position="21"/>
    </location>
</feature>
<feature type="compositionally biased region" description="Basic and acidic residues" evidence="1">
    <location>
        <begin position="229"/>
        <end position="243"/>
    </location>
</feature>
<dbReference type="Pfam" id="PF13829">
    <property type="entry name" value="DUF4191"/>
    <property type="match status" value="1"/>
</dbReference>
<evidence type="ECO:0000256" key="1">
    <source>
        <dbReference type="SAM" id="MobiDB-lite"/>
    </source>
</evidence>
<feature type="transmembrane region" description="Helical" evidence="2">
    <location>
        <begin position="69"/>
        <end position="89"/>
    </location>
</feature>
<evidence type="ECO:0000313" key="3">
    <source>
        <dbReference type="EMBL" id="KZM35019.1"/>
    </source>
</evidence>